<gene>
    <name evidence="1" type="ORF">H6G72_24525</name>
</gene>
<evidence type="ECO:0000313" key="1">
    <source>
        <dbReference type="EMBL" id="MBD2546941.1"/>
    </source>
</evidence>
<organism evidence="1 2">
    <name type="scientific">Planktothricoides raciborskii FACHB-1370</name>
    <dbReference type="NCBI Taxonomy" id="2949576"/>
    <lineage>
        <taxon>Bacteria</taxon>
        <taxon>Bacillati</taxon>
        <taxon>Cyanobacteriota</taxon>
        <taxon>Cyanophyceae</taxon>
        <taxon>Oscillatoriophycideae</taxon>
        <taxon>Oscillatoriales</taxon>
        <taxon>Oscillatoriaceae</taxon>
        <taxon>Planktothricoides</taxon>
    </lineage>
</organism>
<protein>
    <recommendedName>
        <fullName evidence="3">Secreted protein</fullName>
    </recommendedName>
</protein>
<comment type="caution">
    <text evidence="1">The sequence shown here is derived from an EMBL/GenBank/DDBJ whole genome shotgun (WGS) entry which is preliminary data.</text>
</comment>
<dbReference type="EMBL" id="JACJSK010000052">
    <property type="protein sequence ID" value="MBD2546941.1"/>
    <property type="molecule type" value="Genomic_DNA"/>
</dbReference>
<dbReference type="Proteomes" id="UP000641954">
    <property type="component" value="Unassembled WGS sequence"/>
</dbReference>
<keyword evidence="2" id="KW-1185">Reference proteome</keyword>
<sequence>MVLETFVTMRMLLFILSSFFADLSLSPISNADRLTYKINHQERSDPPSFQIIPCFAPQKINPISFVWCRRSRLCWKEILSVLLLSDRGSIPSSQLHANH</sequence>
<name>A0ABR8EJ73_9CYAN</name>
<reference evidence="1 2" key="1">
    <citation type="journal article" date="2020" name="ISME J.">
        <title>Comparative genomics reveals insights into cyanobacterial evolution and habitat adaptation.</title>
        <authorList>
            <person name="Chen M.Y."/>
            <person name="Teng W.K."/>
            <person name="Zhao L."/>
            <person name="Hu C.X."/>
            <person name="Zhou Y.K."/>
            <person name="Han B.P."/>
            <person name="Song L.R."/>
            <person name="Shu W.S."/>
        </authorList>
    </citation>
    <scope>NUCLEOTIDE SEQUENCE [LARGE SCALE GENOMIC DNA]</scope>
    <source>
        <strain evidence="1 2">FACHB-1370</strain>
    </source>
</reference>
<accession>A0ABR8EJ73</accession>
<proteinExistence type="predicted"/>
<evidence type="ECO:0008006" key="3">
    <source>
        <dbReference type="Google" id="ProtNLM"/>
    </source>
</evidence>
<evidence type="ECO:0000313" key="2">
    <source>
        <dbReference type="Proteomes" id="UP000641954"/>
    </source>
</evidence>
<dbReference type="RefSeq" id="WP_156331970.1">
    <property type="nucleotide sequence ID" value="NZ_JACJSK010000052.1"/>
</dbReference>